<feature type="transmembrane region" description="Helical" evidence="1">
    <location>
        <begin position="16"/>
        <end position="38"/>
    </location>
</feature>
<evidence type="ECO:0000313" key="3">
    <source>
        <dbReference type="Proteomes" id="UP000824156"/>
    </source>
</evidence>
<evidence type="ECO:0000313" key="2">
    <source>
        <dbReference type="EMBL" id="HIX54675.1"/>
    </source>
</evidence>
<proteinExistence type="predicted"/>
<name>A0A9D1W929_9SPHI</name>
<reference evidence="2" key="1">
    <citation type="journal article" date="2021" name="PeerJ">
        <title>Extensive microbial diversity within the chicken gut microbiome revealed by metagenomics and culture.</title>
        <authorList>
            <person name="Gilroy R."/>
            <person name="Ravi A."/>
            <person name="Getino M."/>
            <person name="Pursley I."/>
            <person name="Horton D.L."/>
            <person name="Alikhan N.F."/>
            <person name="Baker D."/>
            <person name="Gharbi K."/>
            <person name="Hall N."/>
            <person name="Watson M."/>
            <person name="Adriaenssens E.M."/>
            <person name="Foster-Nyarko E."/>
            <person name="Jarju S."/>
            <person name="Secka A."/>
            <person name="Antonio M."/>
            <person name="Oren A."/>
            <person name="Chaudhuri R.R."/>
            <person name="La Ragione R."/>
            <person name="Hildebrand F."/>
            <person name="Pallen M.J."/>
        </authorList>
    </citation>
    <scope>NUCLEOTIDE SEQUENCE</scope>
    <source>
        <strain evidence="2">1719</strain>
    </source>
</reference>
<keyword evidence="1" id="KW-0812">Transmembrane</keyword>
<feature type="transmembrane region" description="Helical" evidence="1">
    <location>
        <begin position="58"/>
        <end position="78"/>
    </location>
</feature>
<reference evidence="2" key="2">
    <citation type="submission" date="2021-04" db="EMBL/GenBank/DDBJ databases">
        <authorList>
            <person name="Gilroy R."/>
        </authorList>
    </citation>
    <scope>NUCLEOTIDE SEQUENCE</scope>
    <source>
        <strain evidence="2">1719</strain>
    </source>
</reference>
<evidence type="ECO:0000256" key="1">
    <source>
        <dbReference type="SAM" id="Phobius"/>
    </source>
</evidence>
<feature type="transmembrane region" description="Helical" evidence="1">
    <location>
        <begin position="94"/>
        <end position="114"/>
    </location>
</feature>
<organism evidence="2 3">
    <name type="scientific">Candidatus Sphingobacterium stercoripullorum</name>
    <dbReference type="NCBI Taxonomy" id="2838759"/>
    <lineage>
        <taxon>Bacteria</taxon>
        <taxon>Pseudomonadati</taxon>
        <taxon>Bacteroidota</taxon>
        <taxon>Sphingobacteriia</taxon>
        <taxon>Sphingobacteriales</taxon>
        <taxon>Sphingobacteriaceae</taxon>
        <taxon>Sphingobacterium</taxon>
    </lineage>
</organism>
<keyword evidence="1" id="KW-1133">Transmembrane helix</keyword>
<accession>A0A9D1W929</accession>
<dbReference type="Proteomes" id="UP000824156">
    <property type="component" value="Unassembled WGS sequence"/>
</dbReference>
<keyword evidence="1" id="KW-0472">Membrane</keyword>
<comment type="caution">
    <text evidence="2">The sequence shown here is derived from an EMBL/GenBank/DDBJ whole genome shotgun (WGS) entry which is preliminary data.</text>
</comment>
<dbReference type="AlphaFoldDB" id="A0A9D1W929"/>
<dbReference type="EMBL" id="DXEZ01000182">
    <property type="protein sequence ID" value="HIX54675.1"/>
    <property type="molecule type" value="Genomic_DNA"/>
</dbReference>
<sequence>MSNLYLKKPFGRASKVLSLIGLIVVHLQILVGVVLYFLSPLGINSFSGESMKHAISRFYMAEHPVGMIIAAVLITIGYKQVKSTIQASAKYKRVLVYYTLGFAIIAYLIPWFLWS</sequence>
<gene>
    <name evidence="2" type="ORF">H9853_06590</name>
</gene>
<protein>
    <submittedName>
        <fullName evidence="2">Uncharacterized protein</fullName>
    </submittedName>
</protein>